<sequence>MATLRGRISSRTPAVEDIVPSSAWSEDSTGHYLIVDLPGFKKEEVKLLVDSSGKITTRGEKQVSKEKRVRFVLSFPAPINSDVNNIAGKFDGEILYVTIPKRNVQETKESGAEKAASDHVGRAEENKREEKQNIDSDGRDYSQHVSHTEQEEARNEKSDMEGRDETQDGYPREKEETGNDNADSEGRDQIQHGYQREQEETRNDNAADINGGRDYSTQHGYHRKKEERRNGNAYMGGFPEELVRKWEQEPNILRSAVKILRKNKRIVVTAVLAFSLGLLVSRKFQSSTAP</sequence>
<evidence type="ECO:0000313" key="1">
    <source>
        <dbReference type="EMBL" id="KAI4336035.1"/>
    </source>
</evidence>
<dbReference type="Proteomes" id="UP000828941">
    <property type="component" value="Chromosome 6"/>
</dbReference>
<comment type="caution">
    <text evidence="1">The sequence shown here is derived from an EMBL/GenBank/DDBJ whole genome shotgun (WGS) entry which is preliminary data.</text>
</comment>
<proteinExistence type="predicted"/>
<evidence type="ECO:0000313" key="2">
    <source>
        <dbReference type="Proteomes" id="UP000828941"/>
    </source>
</evidence>
<reference evidence="1 2" key="1">
    <citation type="journal article" date="2022" name="DNA Res.">
        <title>Chromosomal-level genome assembly of the orchid tree Bauhinia variegata (Leguminosae; Cercidoideae) supports the allotetraploid origin hypothesis of Bauhinia.</title>
        <authorList>
            <person name="Zhong Y."/>
            <person name="Chen Y."/>
            <person name="Zheng D."/>
            <person name="Pang J."/>
            <person name="Liu Y."/>
            <person name="Luo S."/>
            <person name="Meng S."/>
            <person name="Qian L."/>
            <person name="Wei D."/>
            <person name="Dai S."/>
            <person name="Zhou R."/>
        </authorList>
    </citation>
    <scope>NUCLEOTIDE SEQUENCE [LARGE SCALE GENOMIC DNA]</scope>
    <source>
        <strain evidence="1">BV-YZ2020</strain>
    </source>
</reference>
<organism evidence="1 2">
    <name type="scientific">Bauhinia variegata</name>
    <name type="common">Purple orchid tree</name>
    <name type="synonym">Phanera variegata</name>
    <dbReference type="NCBI Taxonomy" id="167791"/>
    <lineage>
        <taxon>Eukaryota</taxon>
        <taxon>Viridiplantae</taxon>
        <taxon>Streptophyta</taxon>
        <taxon>Embryophyta</taxon>
        <taxon>Tracheophyta</taxon>
        <taxon>Spermatophyta</taxon>
        <taxon>Magnoliopsida</taxon>
        <taxon>eudicotyledons</taxon>
        <taxon>Gunneridae</taxon>
        <taxon>Pentapetalae</taxon>
        <taxon>rosids</taxon>
        <taxon>fabids</taxon>
        <taxon>Fabales</taxon>
        <taxon>Fabaceae</taxon>
        <taxon>Cercidoideae</taxon>
        <taxon>Cercideae</taxon>
        <taxon>Bauhiniinae</taxon>
        <taxon>Bauhinia</taxon>
    </lineage>
</organism>
<accession>A0ACB9NMQ9</accession>
<gene>
    <name evidence="1" type="ORF">L6164_014611</name>
</gene>
<name>A0ACB9NMQ9_BAUVA</name>
<dbReference type="EMBL" id="CM039431">
    <property type="protein sequence ID" value="KAI4336035.1"/>
    <property type="molecule type" value="Genomic_DNA"/>
</dbReference>
<protein>
    <submittedName>
        <fullName evidence="1">Uncharacterized protein</fullName>
    </submittedName>
</protein>
<keyword evidence="2" id="KW-1185">Reference proteome</keyword>